<dbReference type="SUPFAM" id="SSF88946">
    <property type="entry name" value="Sigma2 domain of RNA polymerase sigma factors"/>
    <property type="match status" value="1"/>
</dbReference>
<dbReference type="GO" id="GO:0006352">
    <property type="term" value="P:DNA-templated transcription initiation"/>
    <property type="evidence" value="ECO:0007669"/>
    <property type="project" value="InterPro"/>
</dbReference>
<evidence type="ECO:0000256" key="3">
    <source>
        <dbReference type="ARBA" id="ARBA00023082"/>
    </source>
</evidence>
<evidence type="ECO:0000259" key="6">
    <source>
        <dbReference type="Pfam" id="PF08281"/>
    </source>
</evidence>
<organism evidence="7 8">
    <name type="scientific">Sphingopyxis bauzanensis</name>
    <dbReference type="NCBI Taxonomy" id="651663"/>
    <lineage>
        <taxon>Bacteria</taxon>
        <taxon>Pseudomonadati</taxon>
        <taxon>Pseudomonadota</taxon>
        <taxon>Alphaproteobacteria</taxon>
        <taxon>Sphingomonadales</taxon>
        <taxon>Sphingomonadaceae</taxon>
        <taxon>Sphingopyxis</taxon>
    </lineage>
</organism>
<comment type="similarity">
    <text evidence="1">Belongs to the sigma-70 factor family. ECF subfamily.</text>
</comment>
<evidence type="ECO:0000313" key="7">
    <source>
        <dbReference type="EMBL" id="OWQ95632.1"/>
    </source>
</evidence>
<dbReference type="InterPro" id="IPR013324">
    <property type="entry name" value="RNA_pol_sigma_r3/r4-like"/>
</dbReference>
<dbReference type="SUPFAM" id="SSF88659">
    <property type="entry name" value="Sigma3 and sigma4 domains of RNA polymerase sigma factors"/>
    <property type="match status" value="1"/>
</dbReference>
<evidence type="ECO:0000256" key="4">
    <source>
        <dbReference type="ARBA" id="ARBA00023163"/>
    </source>
</evidence>
<evidence type="ECO:0000259" key="5">
    <source>
        <dbReference type="Pfam" id="PF04542"/>
    </source>
</evidence>
<proteinExistence type="inferred from homology"/>
<dbReference type="RefSeq" id="WP_052182207.1">
    <property type="nucleotide sequence ID" value="NZ_BMMC01000002.1"/>
</dbReference>
<dbReference type="InterPro" id="IPR013325">
    <property type="entry name" value="RNA_pol_sigma_r2"/>
</dbReference>
<gene>
    <name evidence="7" type="ORF">CDQ92_12620</name>
</gene>
<dbReference type="GO" id="GO:0003677">
    <property type="term" value="F:DNA binding"/>
    <property type="evidence" value="ECO:0007669"/>
    <property type="project" value="InterPro"/>
</dbReference>
<evidence type="ECO:0000256" key="1">
    <source>
        <dbReference type="ARBA" id="ARBA00010641"/>
    </source>
</evidence>
<dbReference type="InterPro" id="IPR036388">
    <property type="entry name" value="WH-like_DNA-bd_sf"/>
</dbReference>
<sequence length="168" mass="19837">MTAPATTFDAFCRAEQAMLLRYFRRRVGRDAAPDLVQEAFMRVLRSGAFDRIDYPRPYLLRTARNLVFERSRRKAREGAVLYPFDETCDAALPPEQMRRMVELDIRRAFRPTLLAMRPRTRRIFLMSRLRQQTYREIADELGISVKSVEKHMTRALVRCRKAFAARYA</sequence>
<dbReference type="InterPro" id="IPR007627">
    <property type="entry name" value="RNA_pol_sigma70_r2"/>
</dbReference>
<keyword evidence="4" id="KW-0804">Transcription</keyword>
<reference evidence="7 8" key="1">
    <citation type="journal article" date="2010" name="Int. J. Syst. Evol. Microbiol.">
        <title>Sphingopyxis bauzanensis sp. nov., a psychrophilic bacterium isolated from soil.</title>
        <authorList>
            <person name="Zhang D.C."/>
            <person name="Liu H.C."/>
            <person name="Xin Y.H."/>
            <person name="Zhou Y.G."/>
            <person name="Schinner F."/>
            <person name="Margesin R."/>
        </authorList>
    </citation>
    <scope>NUCLEOTIDE SEQUENCE [LARGE SCALE GENOMIC DNA]</scope>
    <source>
        <strain evidence="7 8">DSM 22271</strain>
    </source>
</reference>
<dbReference type="PANTHER" id="PTHR43133">
    <property type="entry name" value="RNA POLYMERASE ECF-TYPE SIGMA FACTO"/>
    <property type="match status" value="1"/>
</dbReference>
<accession>A0A246JSY1</accession>
<dbReference type="PANTHER" id="PTHR43133:SF63">
    <property type="entry name" value="RNA POLYMERASE SIGMA FACTOR FECI-RELATED"/>
    <property type="match status" value="1"/>
</dbReference>
<dbReference type="EMBL" id="NISK01000003">
    <property type="protein sequence ID" value="OWQ95632.1"/>
    <property type="molecule type" value="Genomic_DNA"/>
</dbReference>
<keyword evidence="8" id="KW-1185">Reference proteome</keyword>
<dbReference type="Gene3D" id="1.10.10.10">
    <property type="entry name" value="Winged helix-like DNA-binding domain superfamily/Winged helix DNA-binding domain"/>
    <property type="match status" value="1"/>
</dbReference>
<dbReference type="Pfam" id="PF08281">
    <property type="entry name" value="Sigma70_r4_2"/>
    <property type="match status" value="1"/>
</dbReference>
<dbReference type="Gene3D" id="1.10.1740.10">
    <property type="match status" value="1"/>
</dbReference>
<keyword evidence="3" id="KW-0731">Sigma factor</keyword>
<feature type="domain" description="RNA polymerase sigma factor 70 region 4 type 2" evidence="6">
    <location>
        <begin position="112"/>
        <end position="159"/>
    </location>
</feature>
<dbReference type="InterPro" id="IPR014284">
    <property type="entry name" value="RNA_pol_sigma-70_dom"/>
</dbReference>
<dbReference type="InterPro" id="IPR039425">
    <property type="entry name" value="RNA_pol_sigma-70-like"/>
</dbReference>
<dbReference type="NCBIfam" id="TIGR02937">
    <property type="entry name" value="sigma70-ECF"/>
    <property type="match status" value="1"/>
</dbReference>
<comment type="caution">
    <text evidence="7">The sequence shown here is derived from an EMBL/GenBank/DDBJ whole genome shotgun (WGS) entry which is preliminary data.</text>
</comment>
<dbReference type="AlphaFoldDB" id="A0A246JSY1"/>
<dbReference type="Proteomes" id="UP000197361">
    <property type="component" value="Unassembled WGS sequence"/>
</dbReference>
<dbReference type="GO" id="GO:0016987">
    <property type="term" value="F:sigma factor activity"/>
    <property type="evidence" value="ECO:0007669"/>
    <property type="project" value="UniProtKB-KW"/>
</dbReference>
<protein>
    <submittedName>
        <fullName evidence="7">RNA polymerase subunit sigma-24</fullName>
    </submittedName>
</protein>
<evidence type="ECO:0000313" key="8">
    <source>
        <dbReference type="Proteomes" id="UP000197361"/>
    </source>
</evidence>
<name>A0A246JSY1_9SPHN</name>
<feature type="domain" description="RNA polymerase sigma-70 region 2" evidence="5">
    <location>
        <begin position="14"/>
        <end position="76"/>
    </location>
</feature>
<dbReference type="Pfam" id="PF04542">
    <property type="entry name" value="Sigma70_r2"/>
    <property type="match status" value="1"/>
</dbReference>
<evidence type="ECO:0000256" key="2">
    <source>
        <dbReference type="ARBA" id="ARBA00023015"/>
    </source>
</evidence>
<dbReference type="InterPro" id="IPR013249">
    <property type="entry name" value="RNA_pol_sigma70_r4_t2"/>
</dbReference>
<dbReference type="OrthoDB" id="9794372at2"/>
<keyword evidence="2" id="KW-0805">Transcription regulation</keyword>